<keyword evidence="2" id="KW-1185">Reference proteome</keyword>
<gene>
    <name evidence="1" type="ORF">PNO31109_01108</name>
</gene>
<proteinExistence type="predicted"/>
<sequence>MTLTLEQLFPQHRPEGDAVATALDSHAVAQALSMACAEHPLALLRMMYPATDANTHRSRDELTEVLHRHGLHQVAGLIEQDSPYLMFTSAEHAHLTLVEIRRYSAAIAVHLYYRGLAGAEAEARLRADATVPADGHFRPFDGFARAM</sequence>
<dbReference type="Proteomes" id="UP000367825">
    <property type="component" value="Unassembled WGS sequence"/>
</dbReference>
<protein>
    <submittedName>
        <fullName evidence="1">Uncharacterized protein</fullName>
    </submittedName>
</protein>
<name>A0A5E4T0F3_9BURK</name>
<reference evidence="1 2" key="1">
    <citation type="submission" date="2019-08" db="EMBL/GenBank/DDBJ databases">
        <authorList>
            <person name="Peeters C."/>
        </authorList>
    </citation>
    <scope>NUCLEOTIDE SEQUENCE [LARGE SCALE GENOMIC DNA]</scope>
    <source>
        <strain evidence="1 2">LMG 31109</strain>
    </source>
</reference>
<evidence type="ECO:0000313" key="1">
    <source>
        <dbReference type="EMBL" id="VVD81275.1"/>
    </source>
</evidence>
<dbReference type="AlphaFoldDB" id="A0A5E4T0F3"/>
<dbReference type="EMBL" id="CABPSC010000003">
    <property type="protein sequence ID" value="VVD81275.1"/>
    <property type="molecule type" value="Genomic_DNA"/>
</dbReference>
<dbReference type="RefSeq" id="WP_174966278.1">
    <property type="nucleotide sequence ID" value="NZ_CABPSC010000003.1"/>
</dbReference>
<organism evidence="1 2">
    <name type="scientific">Pandoraea nosoerga</name>
    <dbReference type="NCBI Taxonomy" id="2508296"/>
    <lineage>
        <taxon>Bacteria</taxon>
        <taxon>Pseudomonadati</taxon>
        <taxon>Pseudomonadota</taxon>
        <taxon>Betaproteobacteria</taxon>
        <taxon>Burkholderiales</taxon>
        <taxon>Burkholderiaceae</taxon>
        <taxon>Pandoraea</taxon>
    </lineage>
</organism>
<accession>A0A5E4T0F3</accession>
<evidence type="ECO:0000313" key="2">
    <source>
        <dbReference type="Proteomes" id="UP000367825"/>
    </source>
</evidence>